<sequence length="419" mass="47739">MEHVGIDLDRLKTFIINLRGDIYPETETDGHNQITKRMIDHLVQAGHLCKGDKVLDVGCGQGYSLETFTQLEAVPVGVTLGQEDLEVCRKKKLKVFAMDQSFLKFADGIFDVLWCRHCLEHSIFPLFTLSEFNRVLRPGGLLYVEVPAPDTSCAHQKNKNHYSVLGKSMWIELIQRSGFSVIDSRGIELKTHAGPDVYYVFIAKKDSASQKQPVHDETDLNPSEKMAVTTGKDIRTQFGLSRKQIGGIDLTRFSRNIINKEHRNFFFDNEFKEHYRLIAYLSTLFNNATIFDIGTNLGYSAIALSYNPSNTIISYDIRECREIGDPETLKNIEFNIGDVLSDKRLENAELIMLDTNHDGSFENEAYRHFHKIGFKGLLFLDDIHLNRPMELFWNTITETKDDITDLGHWSGSGIVDFSS</sequence>
<dbReference type="EMBL" id="AP021876">
    <property type="protein sequence ID" value="BBO79784.1"/>
    <property type="molecule type" value="Genomic_DNA"/>
</dbReference>
<dbReference type="KEGG" id="dov:DSCO28_03500"/>
<protein>
    <recommendedName>
        <fullName evidence="1">Methyltransferase type 11 domain-containing protein</fullName>
    </recommendedName>
</protein>
<dbReference type="SUPFAM" id="SSF53335">
    <property type="entry name" value="S-adenosyl-L-methionine-dependent methyltransferases"/>
    <property type="match status" value="2"/>
</dbReference>
<gene>
    <name evidence="2" type="ORF">DSCO28_03500</name>
</gene>
<evidence type="ECO:0000259" key="1">
    <source>
        <dbReference type="Pfam" id="PF08241"/>
    </source>
</evidence>
<reference evidence="2 3" key="1">
    <citation type="submission" date="2019-11" db="EMBL/GenBank/DDBJ databases">
        <title>Comparative genomics of hydrocarbon-degrading Desulfosarcina strains.</title>
        <authorList>
            <person name="Watanabe M."/>
            <person name="Kojima H."/>
            <person name="Fukui M."/>
        </authorList>
    </citation>
    <scope>NUCLEOTIDE SEQUENCE [LARGE SCALE GENOMIC DNA]</scope>
    <source>
        <strain evidence="2 3">28bB2T</strain>
    </source>
</reference>
<feature type="domain" description="Methyltransferase type 11" evidence="1">
    <location>
        <begin position="55"/>
        <end position="144"/>
    </location>
</feature>
<dbReference type="AlphaFoldDB" id="A0A5K7ZET7"/>
<organism evidence="2 3">
    <name type="scientific">Desulfosarcina ovata subsp. sediminis</name>
    <dbReference type="NCBI Taxonomy" id="885957"/>
    <lineage>
        <taxon>Bacteria</taxon>
        <taxon>Pseudomonadati</taxon>
        <taxon>Thermodesulfobacteriota</taxon>
        <taxon>Desulfobacteria</taxon>
        <taxon>Desulfobacterales</taxon>
        <taxon>Desulfosarcinaceae</taxon>
        <taxon>Desulfosarcina</taxon>
    </lineage>
</organism>
<dbReference type="RefSeq" id="WP_231714043.1">
    <property type="nucleotide sequence ID" value="NZ_AP021876.1"/>
</dbReference>
<dbReference type="Gene3D" id="3.40.50.150">
    <property type="entry name" value="Vaccinia Virus protein VP39"/>
    <property type="match status" value="2"/>
</dbReference>
<dbReference type="Proteomes" id="UP000425960">
    <property type="component" value="Chromosome"/>
</dbReference>
<dbReference type="Pfam" id="PF08241">
    <property type="entry name" value="Methyltransf_11"/>
    <property type="match status" value="1"/>
</dbReference>
<dbReference type="GO" id="GO:0008757">
    <property type="term" value="F:S-adenosylmethionine-dependent methyltransferase activity"/>
    <property type="evidence" value="ECO:0007669"/>
    <property type="project" value="InterPro"/>
</dbReference>
<accession>A0A5K7ZET7</accession>
<dbReference type="PANTHER" id="PTHR43861">
    <property type="entry name" value="TRANS-ACONITATE 2-METHYLTRANSFERASE-RELATED"/>
    <property type="match status" value="1"/>
</dbReference>
<dbReference type="CDD" id="cd02440">
    <property type="entry name" value="AdoMet_MTases"/>
    <property type="match status" value="1"/>
</dbReference>
<dbReference type="InterPro" id="IPR029063">
    <property type="entry name" value="SAM-dependent_MTases_sf"/>
</dbReference>
<evidence type="ECO:0000313" key="2">
    <source>
        <dbReference type="EMBL" id="BBO79784.1"/>
    </source>
</evidence>
<evidence type="ECO:0000313" key="3">
    <source>
        <dbReference type="Proteomes" id="UP000425960"/>
    </source>
</evidence>
<dbReference type="InterPro" id="IPR013216">
    <property type="entry name" value="Methyltransf_11"/>
</dbReference>
<proteinExistence type="predicted"/>
<name>A0A5K7ZET7_9BACT</name>